<comment type="caution">
    <text evidence="1">The sequence shown here is derived from an EMBL/GenBank/DDBJ whole genome shotgun (WGS) entry which is preliminary data.</text>
</comment>
<gene>
    <name evidence="1" type="ORF">QCA50_015060</name>
</gene>
<evidence type="ECO:0000313" key="1">
    <source>
        <dbReference type="EMBL" id="KAK7681713.1"/>
    </source>
</evidence>
<dbReference type="EMBL" id="JASBNA010000039">
    <property type="protein sequence ID" value="KAK7681713.1"/>
    <property type="molecule type" value="Genomic_DNA"/>
</dbReference>
<sequence>MAAIPFLSTDLTTTPSPSKNHLINMFLSPSNLPTESSTHRSNKVWITTSLHIVDIIKDRKINLVSVGTARFFTNPTEEGREGSLGPVVIWIGVKPGTTSPNTAHEASQEILAYLKSEGIKGVEVEWKESLLQKLAGPPLLQDP</sequence>
<reference evidence="1 2" key="1">
    <citation type="submission" date="2022-09" db="EMBL/GenBank/DDBJ databases">
        <authorList>
            <person name="Palmer J.M."/>
        </authorList>
    </citation>
    <scope>NUCLEOTIDE SEQUENCE [LARGE SCALE GENOMIC DNA]</scope>
    <source>
        <strain evidence="1 2">DSM 7382</strain>
    </source>
</reference>
<evidence type="ECO:0000313" key="2">
    <source>
        <dbReference type="Proteomes" id="UP001385951"/>
    </source>
</evidence>
<protein>
    <submittedName>
        <fullName evidence="1">Uncharacterized protein</fullName>
    </submittedName>
</protein>
<accession>A0AAW0FJ23</accession>
<organism evidence="1 2">
    <name type="scientific">Cerrena zonata</name>
    <dbReference type="NCBI Taxonomy" id="2478898"/>
    <lineage>
        <taxon>Eukaryota</taxon>
        <taxon>Fungi</taxon>
        <taxon>Dikarya</taxon>
        <taxon>Basidiomycota</taxon>
        <taxon>Agaricomycotina</taxon>
        <taxon>Agaricomycetes</taxon>
        <taxon>Polyporales</taxon>
        <taxon>Cerrenaceae</taxon>
        <taxon>Cerrena</taxon>
    </lineage>
</organism>
<name>A0AAW0FJ23_9APHY</name>
<proteinExistence type="predicted"/>
<dbReference type="AlphaFoldDB" id="A0AAW0FJ23"/>
<dbReference type="Proteomes" id="UP001385951">
    <property type="component" value="Unassembled WGS sequence"/>
</dbReference>
<keyword evidence="2" id="KW-1185">Reference proteome</keyword>